<evidence type="ECO:0000313" key="2">
    <source>
        <dbReference type="EMBL" id="QWZ08102.1"/>
    </source>
</evidence>
<feature type="transmembrane region" description="Helical" evidence="1">
    <location>
        <begin position="150"/>
        <end position="168"/>
    </location>
</feature>
<evidence type="ECO:0000313" key="3">
    <source>
        <dbReference type="Proteomes" id="UP000683575"/>
    </source>
</evidence>
<dbReference type="KEGG" id="nps:KRR39_22645"/>
<feature type="transmembrane region" description="Helical" evidence="1">
    <location>
        <begin position="220"/>
        <end position="243"/>
    </location>
</feature>
<proteinExistence type="predicted"/>
<keyword evidence="1" id="KW-0472">Membrane</keyword>
<gene>
    <name evidence="2" type="ORF">KRR39_22645</name>
</gene>
<sequence>MRRFVSGLALLLAFLAGTAALTSYVADQLLLDQSRAGELLGRALGQDDLRQELLTRAVPGYDRLPAAVRSRVDAAADSPATRKALESVQVGADGSVSLSGLRSQVVRELRANGQSAIAGRVAGATGSAEVSVPSRYLDRLTEARDLSHRIWTVGGLVAGALLLVALVVSPRLRTVRSVGITVLLACGASALLFRLLPSVVRSASNDPLVVAGAEVLRSEWSGVVSTLLPVAVVGAALIVIGLFGGRSRR</sequence>
<feature type="transmembrane region" description="Helical" evidence="1">
    <location>
        <begin position="180"/>
        <end position="200"/>
    </location>
</feature>
<keyword evidence="3" id="KW-1185">Reference proteome</keyword>
<protein>
    <submittedName>
        <fullName evidence="2">Uncharacterized protein</fullName>
    </submittedName>
</protein>
<dbReference type="Proteomes" id="UP000683575">
    <property type="component" value="Chromosome"/>
</dbReference>
<organism evidence="2 3">
    <name type="scientific">Nocardioides panacis</name>
    <dbReference type="NCBI Taxonomy" id="2849501"/>
    <lineage>
        <taxon>Bacteria</taxon>
        <taxon>Bacillati</taxon>
        <taxon>Actinomycetota</taxon>
        <taxon>Actinomycetes</taxon>
        <taxon>Propionibacteriales</taxon>
        <taxon>Nocardioidaceae</taxon>
        <taxon>Nocardioides</taxon>
    </lineage>
</organism>
<keyword evidence="1" id="KW-0812">Transmembrane</keyword>
<dbReference type="RefSeq" id="WP_216939611.1">
    <property type="nucleotide sequence ID" value="NZ_CP077062.1"/>
</dbReference>
<evidence type="ECO:0000256" key="1">
    <source>
        <dbReference type="SAM" id="Phobius"/>
    </source>
</evidence>
<accession>A0A975SY63</accession>
<reference evidence="2" key="1">
    <citation type="submission" date="2021-06" db="EMBL/GenBank/DDBJ databases">
        <title>Complete genome sequence of Nocardioides sp. G188.</title>
        <authorList>
            <person name="Im W.-T."/>
        </authorList>
    </citation>
    <scope>NUCLEOTIDE SEQUENCE</scope>
    <source>
        <strain evidence="2">G188</strain>
    </source>
</reference>
<name>A0A975SY63_9ACTN</name>
<keyword evidence="1" id="KW-1133">Transmembrane helix</keyword>
<dbReference type="AlphaFoldDB" id="A0A975SY63"/>
<dbReference type="EMBL" id="CP077062">
    <property type="protein sequence ID" value="QWZ08102.1"/>
    <property type="molecule type" value="Genomic_DNA"/>
</dbReference>